<dbReference type="GO" id="GO:0005886">
    <property type="term" value="C:plasma membrane"/>
    <property type="evidence" value="ECO:0007669"/>
    <property type="project" value="UniProtKB-SubCell"/>
</dbReference>
<evidence type="ECO:0008006" key="10">
    <source>
        <dbReference type="Google" id="ProtNLM"/>
    </source>
</evidence>
<dbReference type="PANTHER" id="PTHR37937">
    <property type="entry name" value="CONJUGATIVE TRANSFER: DNA TRANSPORT"/>
    <property type="match status" value="1"/>
</dbReference>
<comment type="caution">
    <text evidence="8">The sequence shown here is derived from an EMBL/GenBank/DDBJ whole genome shotgun (WGS) entry which is preliminary data.</text>
</comment>
<dbReference type="Proteomes" id="UP000050482">
    <property type="component" value="Unassembled WGS sequence"/>
</dbReference>
<evidence type="ECO:0000313" key="8">
    <source>
        <dbReference type="EMBL" id="KPV42702.1"/>
    </source>
</evidence>
<keyword evidence="4 7" id="KW-0812">Transmembrane</keyword>
<dbReference type="CDD" id="cd01127">
    <property type="entry name" value="TrwB_TraG_TraD_VirD4"/>
    <property type="match status" value="1"/>
</dbReference>
<gene>
    <name evidence="8" type="ORF">AN477_16365</name>
</gene>
<reference evidence="8 9" key="1">
    <citation type="submission" date="2015-09" db="EMBL/GenBank/DDBJ databases">
        <title>Draft genome sequence of Alicyclobacillus ferrooxydans DSM 22381.</title>
        <authorList>
            <person name="Hemp J."/>
        </authorList>
    </citation>
    <scope>NUCLEOTIDE SEQUENCE [LARGE SCALE GENOMIC DNA]</scope>
    <source>
        <strain evidence="8 9">TC-34</strain>
    </source>
</reference>
<evidence type="ECO:0000313" key="9">
    <source>
        <dbReference type="Proteomes" id="UP000050482"/>
    </source>
</evidence>
<dbReference type="PATRIC" id="fig|471514.4.peg.3544"/>
<evidence type="ECO:0000256" key="4">
    <source>
        <dbReference type="ARBA" id="ARBA00022692"/>
    </source>
</evidence>
<name>A0A0P9EIP9_9BACL</name>
<keyword evidence="5 7" id="KW-1133">Transmembrane helix</keyword>
<dbReference type="SUPFAM" id="SSF52540">
    <property type="entry name" value="P-loop containing nucleoside triphosphate hydrolases"/>
    <property type="match status" value="1"/>
</dbReference>
<dbReference type="AlphaFoldDB" id="A0A0P9EIP9"/>
<evidence type="ECO:0000256" key="3">
    <source>
        <dbReference type="ARBA" id="ARBA00022475"/>
    </source>
</evidence>
<dbReference type="Pfam" id="PF02534">
    <property type="entry name" value="T4SS-DNA_transf"/>
    <property type="match status" value="1"/>
</dbReference>
<feature type="transmembrane region" description="Helical" evidence="7">
    <location>
        <begin position="12"/>
        <end position="34"/>
    </location>
</feature>
<dbReference type="NCBIfam" id="NF045973">
    <property type="entry name" value="conju_CD1115"/>
    <property type="match status" value="1"/>
</dbReference>
<comment type="similarity">
    <text evidence="2">Belongs to the VirD4/TraG family.</text>
</comment>
<evidence type="ECO:0000256" key="7">
    <source>
        <dbReference type="SAM" id="Phobius"/>
    </source>
</evidence>
<evidence type="ECO:0000256" key="2">
    <source>
        <dbReference type="ARBA" id="ARBA00008806"/>
    </source>
</evidence>
<dbReference type="RefSeq" id="WP_054970251.1">
    <property type="nucleotide sequence ID" value="NZ_LJCO01000071.1"/>
</dbReference>
<dbReference type="OrthoDB" id="9766496at2"/>
<dbReference type="InterPro" id="IPR051539">
    <property type="entry name" value="T4SS-coupling_protein"/>
</dbReference>
<accession>A0A0P9EIP9</accession>
<comment type="subcellular location">
    <subcellularLocation>
        <location evidence="1">Cell membrane</location>
        <topology evidence="1">Multi-pass membrane protein</topology>
    </subcellularLocation>
</comment>
<dbReference type="InterPro" id="IPR003688">
    <property type="entry name" value="TraG/VirD4"/>
</dbReference>
<proteinExistence type="inferred from homology"/>
<sequence length="649" mass="73936">MHEQRIKVRYTVSAILTLIIYGLTATAAGMLTEFIQHLRHLTSRTLLLIKVHALHGAYLLWPFTHQSPITWMGVGVTVAFAIWDNWKTYTVFRNSRRQYEVRDRYAAYGTSRWQTRDEAKTFYERDNKGYLLGDWSRTAYAPLPDAAFDDPRSGSYDVHPWTSDLNHQYIVFGPPGSDKTTGFILPNIFHAAQQGISMVVTDPKGELYDLTASYLRERNYRVVVLDYIHFRYGARLNLLNYVYDEAQYAEIASMYLESTRNEGDKKDFWEGKAQELFTSLIGFVKQAFGDAGTLTDVYRLIPMITDPDSLLNLYNKHGVGGAAKDLLRSILAMAKSENTLGNIAGTLSEKLQLFTLSNVRAQTSTSDFELDTIGDVPTIVYVWMSDSQNTYAPLVTAFWTVFFNALYERARKNGHKLPIPVLPLIDEMGNIGKIAGFLTKLTTMRSRRIYPMMIWHSLPQIKLVYGEKYAEAMLGACDTKIVLGCGDLETAEYMSKMIGDTTIETQSKRGSRTVTAEPQNTTQQYAMRRLMQAPEIMRLSPTDVLVWQRKRHPLILKKVKYRYWEESICPTASLDELPQYSLDETNISHVPELPLHPETEETVNTEHELLSEDAGELLDDSLEELDEPIAVPVNTGVANAEAFWEEEHE</sequence>
<keyword evidence="9" id="KW-1185">Reference proteome</keyword>
<evidence type="ECO:0000256" key="5">
    <source>
        <dbReference type="ARBA" id="ARBA00022989"/>
    </source>
</evidence>
<dbReference type="PANTHER" id="PTHR37937:SF1">
    <property type="entry name" value="CONJUGATIVE TRANSFER: DNA TRANSPORT"/>
    <property type="match status" value="1"/>
</dbReference>
<evidence type="ECO:0000256" key="1">
    <source>
        <dbReference type="ARBA" id="ARBA00004651"/>
    </source>
</evidence>
<keyword evidence="6 7" id="KW-0472">Membrane</keyword>
<dbReference type="STRING" id="471514.AN477_16365"/>
<dbReference type="Gene3D" id="3.40.50.300">
    <property type="entry name" value="P-loop containing nucleotide triphosphate hydrolases"/>
    <property type="match status" value="1"/>
</dbReference>
<protein>
    <recommendedName>
        <fullName evidence="10">Conjugal transfer protein TraG</fullName>
    </recommendedName>
</protein>
<organism evidence="8 9">
    <name type="scientific">Alicyclobacillus ferrooxydans</name>
    <dbReference type="NCBI Taxonomy" id="471514"/>
    <lineage>
        <taxon>Bacteria</taxon>
        <taxon>Bacillati</taxon>
        <taxon>Bacillota</taxon>
        <taxon>Bacilli</taxon>
        <taxon>Bacillales</taxon>
        <taxon>Alicyclobacillaceae</taxon>
        <taxon>Alicyclobacillus</taxon>
    </lineage>
</organism>
<dbReference type="InterPro" id="IPR027417">
    <property type="entry name" value="P-loop_NTPase"/>
</dbReference>
<evidence type="ECO:0000256" key="6">
    <source>
        <dbReference type="ARBA" id="ARBA00023136"/>
    </source>
</evidence>
<keyword evidence="3" id="KW-1003">Cell membrane</keyword>
<dbReference type="EMBL" id="LJCO01000071">
    <property type="protein sequence ID" value="KPV42702.1"/>
    <property type="molecule type" value="Genomic_DNA"/>
</dbReference>